<dbReference type="Pfam" id="PF01926">
    <property type="entry name" value="MMR_HSR1"/>
    <property type="match status" value="1"/>
</dbReference>
<dbReference type="PANTHER" id="PTHR32046:SF11">
    <property type="entry name" value="IMMUNE-ASSOCIATED NUCLEOTIDE-BINDING PROTEIN 10-LIKE"/>
    <property type="match status" value="1"/>
</dbReference>
<dbReference type="Pfam" id="PF24676">
    <property type="entry name" value="DUF7656"/>
    <property type="match status" value="1"/>
</dbReference>
<reference evidence="6" key="1">
    <citation type="submission" date="2021-06" db="EMBL/GenBank/DDBJ databases">
        <authorList>
            <person name="Kallberg Y."/>
            <person name="Tangrot J."/>
            <person name="Rosling A."/>
        </authorList>
    </citation>
    <scope>NUCLEOTIDE SEQUENCE</scope>
    <source>
        <strain evidence="6">MT106</strain>
    </source>
</reference>
<evidence type="ECO:0000259" key="3">
    <source>
        <dbReference type="Pfam" id="PF24674"/>
    </source>
</evidence>
<dbReference type="PANTHER" id="PTHR32046">
    <property type="entry name" value="G DOMAIN-CONTAINING PROTEIN"/>
    <property type="match status" value="1"/>
</dbReference>
<keyword evidence="1" id="KW-0175">Coiled coil</keyword>
<dbReference type="Pfam" id="PF24674">
    <property type="entry name" value="MACPF_SNTX"/>
    <property type="match status" value="1"/>
</dbReference>
<comment type="caution">
    <text evidence="6">The sequence shown here is derived from an EMBL/GenBank/DDBJ whole genome shotgun (WGS) entry which is preliminary data.</text>
</comment>
<keyword evidence="7" id="KW-1185">Reference proteome</keyword>
<organism evidence="6 7">
    <name type="scientific">Ambispora gerdemannii</name>
    <dbReference type="NCBI Taxonomy" id="144530"/>
    <lineage>
        <taxon>Eukaryota</taxon>
        <taxon>Fungi</taxon>
        <taxon>Fungi incertae sedis</taxon>
        <taxon>Mucoromycota</taxon>
        <taxon>Glomeromycotina</taxon>
        <taxon>Glomeromycetes</taxon>
        <taxon>Archaeosporales</taxon>
        <taxon>Ambisporaceae</taxon>
        <taxon>Ambispora</taxon>
    </lineage>
</organism>
<sequence length="1154" mass="132691">MEERSIQRKALGRTAEIGALYNSARDSFCGTTLLQTETHTNKVDSPHSELSYSYEDSYNEKFSKLNIEAELKLSFLAGLVSSEASGKYLSNIKKSSKTVKGTLIYKVTLVSETWDIYREDVKASISIDALNNPDATHVVIGIKWGANIMASFEYNDTNEENKSQIEGSLKANLPNLIKPSGGGHLHIRKSDADFMNKFSINIVGDIVPNEKALPQSFEEAKKIVASLPQCTKEYNNGKGVPVEYTLLPLSELAKILNHRIAINNIITNLNEETIIRVEQLFDSLIKSKQSLNDLHESAKSISDFLPEIILNEINTYLTKVSTEEAKFRRELAESLVKVRSGKEGIDKLESKLKQFENGALSKQSIIEFIDNHRLIYTKIEFISALKANEIRYLGKKSTINNILFKYQDDQIFILFFDDDDNFIDGKTSPIYNMFRDLSTIEKQSKFIMANLKLFKDIERPVIHHYNNGRVCSDDYYNDKKDLFNSNLVKFEPAPILRSYNSGETLSLPCPGLNCSKNTCIWKCYNCEQNVEYNFNRHFYCKCGESNITDCKFKCNSPRHTEGFMEYDERLIHDLLPKPPKEINILLLGETGVGKSTFINAFANYLKYDSLEDAKKSETVALISSKFNITDKNYETKEIKIGEEDENEKFDVVGASATQECKSYVFHQSGNHRNITIRLIDTPGIGDTRGLDQDKKNFENILRYISYHNHLNGICVLLKPNESRTSVLFRFCIQELLSHLHKSAKDNIVFCFTNARGTLYRPGDTLPSLKKHLRDIQEQFGVEIEAVRDTMYCFDSESFKFLAALKQNVAFTEDEEKSFSESWKTSVKESERLVEYLVTRPHHSIKDTLTLNNSREIVLLLSKPLAEIGQLIEINIKMIEDKQTEIENSNKTMEQLEGKLYIPQVDLEPIALSHPSTICNECKTHCHPHCFLPFATQNSIGSKFLLLCSAINYFSGTCKICECHRSKHAYVNYENKQVIKDVLDPKIEQISKNQNEQERKITILKIYEARSKQLEKEKETIEEINLKFAQFLRQNAITPFNDAYADYLDLFIREEGRKRGEDPKNYNNKILERLKKTKETYLRKIEIIKQAIEKKDNSLAKILPKDISKFEQQLYNLEINGSTLKKIKKVTEQSHDKEFKYREIHYDLKNKNKRG</sequence>
<dbReference type="AlphaFoldDB" id="A0A9N9CYM6"/>
<dbReference type="Proteomes" id="UP000789831">
    <property type="component" value="Unassembled WGS sequence"/>
</dbReference>
<name>A0A9N9CYM6_9GLOM</name>
<proteinExistence type="predicted"/>
<dbReference type="PROSITE" id="PS00675">
    <property type="entry name" value="SIGMA54_INTERACT_1"/>
    <property type="match status" value="1"/>
</dbReference>
<feature type="domain" description="G" evidence="2">
    <location>
        <begin position="584"/>
        <end position="741"/>
    </location>
</feature>
<dbReference type="InterPro" id="IPR027417">
    <property type="entry name" value="P-loop_NTPase"/>
</dbReference>
<dbReference type="GO" id="GO:0005525">
    <property type="term" value="F:GTP binding"/>
    <property type="evidence" value="ECO:0007669"/>
    <property type="project" value="InterPro"/>
</dbReference>
<feature type="domain" description="SNTX MACPF/CDC-like" evidence="3">
    <location>
        <begin position="6"/>
        <end position="255"/>
    </location>
</feature>
<evidence type="ECO:0000256" key="1">
    <source>
        <dbReference type="SAM" id="Coils"/>
    </source>
</evidence>
<accession>A0A9N9CYM6</accession>
<evidence type="ECO:0000259" key="2">
    <source>
        <dbReference type="Pfam" id="PF01926"/>
    </source>
</evidence>
<evidence type="ECO:0000313" key="7">
    <source>
        <dbReference type="Proteomes" id="UP000789831"/>
    </source>
</evidence>
<dbReference type="InterPro" id="IPR056072">
    <property type="entry name" value="SNTX_MACPF/CDC-like_dom"/>
</dbReference>
<dbReference type="InterPro" id="IPR006073">
    <property type="entry name" value="GTP-bd"/>
</dbReference>
<dbReference type="OrthoDB" id="8954335at2759"/>
<gene>
    <name evidence="6" type="ORF">AGERDE_LOCUS9832</name>
</gene>
<dbReference type="EMBL" id="CAJVPL010002634">
    <property type="protein sequence ID" value="CAG8615968.1"/>
    <property type="molecule type" value="Genomic_DNA"/>
</dbReference>
<protein>
    <submittedName>
        <fullName evidence="6">4350_t:CDS:1</fullName>
    </submittedName>
</protein>
<feature type="domain" description="DUF8206" evidence="5">
    <location>
        <begin position="920"/>
        <end position="973"/>
    </location>
</feature>
<dbReference type="InterPro" id="IPR058519">
    <property type="entry name" value="DUF8206"/>
</dbReference>
<dbReference type="Gene3D" id="3.40.50.300">
    <property type="entry name" value="P-loop containing nucleotide triphosphate hydrolases"/>
    <property type="match status" value="1"/>
</dbReference>
<evidence type="ECO:0000313" key="6">
    <source>
        <dbReference type="EMBL" id="CAG8615968.1"/>
    </source>
</evidence>
<feature type="domain" description="DUF7656" evidence="4">
    <location>
        <begin position="385"/>
        <end position="480"/>
    </location>
</feature>
<dbReference type="InterPro" id="IPR056073">
    <property type="entry name" value="DUF7656"/>
</dbReference>
<dbReference type="InterPro" id="IPR025662">
    <property type="entry name" value="Sigma_54_int_dom_ATP-bd_1"/>
</dbReference>
<evidence type="ECO:0000259" key="4">
    <source>
        <dbReference type="Pfam" id="PF24676"/>
    </source>
</evidence>
<dbReference type="Pfam" id="PF26633">
    <property type="entry name" value="DUF8206"/>
    <property type="match status" value="1"/>
</dbReference>
<feature type="coiled-coil region" evidence="1">
    <location>
        <begin position="1003"/>
        <end position="1033"/>
    </location>
</feature>
<dbReference type="SUPFAM" id="SSF52540">
    <property type="entry name" value="P-loop containing nucleoside triphosphate hydrolases"/>
    <property type="match status" value="1"/>
</dbReference>
<evidence type="ECO:0000259" key="5">
    <source>
        <dbReference type="Pfam" id="PF26633"/>
    </source>
</evidence>